<evidence type="ECO:0008006" key="3">
    <source>
        <dbReference type="Google" id="ProtNLM"/>
    </source>
</evidence>
<proteinExistence type="predicted"/>
<gene>
    <name evidence="1" type="ORF">F3D66_00665</name>
</gene>
<organism evidence="1 2">
    <name type="scientific">Bacteroides ovatus</name>
    <dbReference type="NCBI Taxonomy" id="28116"/>
    <lineage>
        <taxon>Bacteria</taxon>
        <taxon>Pseudomonadati</taxon>
        <taxon>Bacteroidota</taxon>
        <taxon>Bacteroidia</taxon>
        <taxon>Bacteroidales</taxon>
        <taxon>Bacteroidaceae</taxon>
        <taxon>Bacteroides</taxon>
    </lineage>
</organism>
<keyword evidence="2" id="KW-1185">Reference proteome</keyword>
<reference evidence="1 2" key="1">
    <citation type="journal article" date="2019" name="Nat. Med.">
        <title>A library of human gut bacterial isolates paired with longitudinal multiomics data enables mechanistic microbiome research.</title>
        <authorList>
            <person name="Poyet M."/>
            <person name="Groussin M."/>
            <person name="Gibbons S.M."/>
            <person name="Avila-Pacheco J."/>
            <person name="Jiang X."/>
            <person name="Kearney S.M."/>
            <person name="Perrotta A.R."/>
            <person name="Berdy B."/>
            <person name="Zhao S."/>
            <person name="Lieberman T.D."/>
            <person name="Swanson P.K."/>
            <person name="Smith M."/>
            <person name="Roesemann S."/>
            <person name="Alexander J.E."/>
            <person name="Rich S.A."/>
            <person name="Livny J."/>
            <person name="Vlamakis H."/>
            <person name="Clish C."/>
            <person name="Bullock K."/>
            <person name="Deik A."/>
            <person name="Scott J."/>
            <person name="Pierce K.A."/>
            <person name="Xavier R.J."/>
            <person name="Alm E.J."/>
        </authorList>
    </citation>
    <scope>NUCLEOTIDE SEQUENCE [LARGE SCALE GENOMIC DNA]</scope>
    <source>
        <strain evidence="1 2">BIOML-A134</strain>
    </source>
</reference>
<evidence type="ECO:0000313" key="1">
    <source>
        <dbReference type="EMBL" id="KAA4104767.1"/>
    </source>
</evidence>
<comment type="caution">
    <text evidence="1">The sequence shown here is derived from an EMBL/GenBank/DDBJ whole genome shotgun (WGS) entry which is preliminary data.</text>
</comment>
<evidence type="ECO:0000313" key="2">
    <source>
        <dbReference type="Proteomes" id="UP000473905"/>
    </source>
</evidence>
<protein>
    <recommendedName>
        <fullName evidence="3">DUF1738 domain-containing protein</fullName>
    </recommendedName>
</protein>
<dbReference type="EMBL" id="VWKB01000001">
    <property type="protein sequence ID" value="KAA4104767.1"/>
    <property type="molecule type" value="Genomic_DNA"/>
</dbReference>
<sequence length="115" mass="13082">MENIFDSAKTIQEKREILKGLSKPLQQLVKNGAINTVNDGLKEIYAQSGHIQLKTLQQWNRDGKRVVKGSHALCLWGAPKPIDKQQEDNQDGENDPTDFYPICFVFSNLQVNEKQ</sequence>
<dbReference type="RefSeq" id="WP_149943890.1">
    <property type="nucleotide sequence ID" value="NZ_JANUKI010000001.1"/>
</dbReference>
<accession>A0A5M5EL72</accession>
<dbReference type="Proteomes" id="UP000473905">
    <property type="component" value="Unassembled WGS sequence"/>
</dbReference>
<name>A0A5M5EL72_BACOV</name>
<dbReference type="AlphaFoldDB" id="A0A5M5EL72"/>